<accession>A0ABS0D120</accession>
<sequence length="105" mass="11791">MTRGRREPTRRAAPPHNRRHGPSVGVFRSSRCHDHVLPRAGRDSDTGDPFDGVTEVWFPSERALITALATPAGIQANQRLAEDEKNFIDLPRSSYFLTEEHVMLG</sequence>
<organism evidence="3 4">
    <name type="scientific">Nocardia amamiensis</name>
    <dbReference type="NCBI Taxonomy" id="404578"/>
    <lineage>
        <taxon>Bacteria</taxon>
        <taxon>Bacillati</taxon>
        <taxon>Actinomycetota</taxon>
        <taxon>Actinomycetes</taxon>
        <taxon>Mycobacteriales</taxon>
        <taxon>Nocardiaceae</taxon>
        <taxon>Nocardia</taxon>
    </lineage>
</organism>
<feature type="compositionally biased region" description="Basic and acidic residues" evidence="1">
    <location>
        <begin position="1"/>
        <end position="10"/>
    </location>
</feature>
<evidence type="ECO:0000313" key="4">
    <source>
        <dbReference type="Proteomes" id="UP000702209"/>
    </source>
</evidence>
<reference evidence="3 4" key="1">
    <citation type="submission" date="2020-10" db="EMBL/GenBank/DDBJ databases">
        <title>Identification of Nocardia species via Next-generation sequencing and recognition of intraspecies genetic diversity.</title>
        <authorList>
            <person name="Li P."/>
            <person name="Li P."/>
            <person name="Lu B."/>
        </authorList>
    </citation>
    <scope>NUCLEOTIDE SEQUENCE [LARGE SCALE GENOMIC DNA]</scope>
    <source>
        <strain evidence="3 4">BJ06-0157</strain>
    </source>
</reference>
<dbReference type="Gene3D" id="3.30.70.100">
    <property type="match status" value="1"/>
</dbReference>
<name>A0ABS0D120_9NOCA</name>
<dbReference type="RefSeq" id="WP_195133697.1">
    <property type="nucleotide sequence ID" value="NZ_JADLQX010000045.1"/>
</dbReference>
<gene>
    <name evidence="3" type="ORF">IU459_33960</name>
</gene>
<dbReference type="EMBL" id="JADLQX010000045">
    <property type="protein sequence ID" value="MBF6302509.1"/>
    <property type="molecule type" value="Genomic_DNA"/>
</dbReference>
<evidence type="ECO:0000313" key="3">
    <source>
        <dbReference type="EMBL" id="MBF6302509.1"/>
    </source>
</evidence>
<protein>
    <submittedName>
        <fullName evidence="3">EthD domain-containing protein</fullName>
    </submittedName>
</protein>
<dbReference type="InterPro" id="IPR011008">
    <property type="entry name" value="Dimeric_a/b-barrel"/>
</dbReference>
<proteinExistence type="predicted"/>
<dbReference type="InterPro" id="IPR009799">
    <property type="entry name" value="EthD_dom"/>
</dbReference>
<feature type="domain" description="EthD" evidence="2">
    <location>
        <begin position="37"/>
        <end position="90"/>
    </location>
</feature>
<evidence type="ECO:0000256" key="1">
    <source>
        <dbReference type="SAM" id="MobiDB-lite"/>
    </source>
</evidence>
<dbReference type="Pfam" id="PF07110">
    <property type="entry name" value="EthD"/>
    <property type="match status" value="1"/>
</dbReference>
<comment type="caution">
    <text evidence="3">The sequence shown here is derived from an EMBL/GenBank/DDBJ whole genome shotgun (WGS) entry which is preliminary data.</text>
</comment>
<keyword evidence="4" id="KW-1185">Reference proteome</keyword>
<dbReference type="Proteomes" id="UP000702209">
    <property type="component" value="Unassembled WGS sequence"/>
</dbReference>
<feature type="region of interest" description="Disordered" evidence="1">
    <location>
        <begin position="1"/>
        <end position="49"/>
    </location>
</feature>
<evidence type="ECO:0000259" key="2">
    <source>
        <dbReference type="Pfam" id="PF07110"/>
    </source>
</evidence>
<feature type="compositionally biased region" description="Basic and acidic residues" evidence="1">
    <location>
        <begin position="31"/>
        <end position="45"/>
    </location>
</feature>
<dbReference type="SUPFAM" id="SSF54909">
    <property type="entry name" value="Dimeric alpha+beta barrel"/>
    <property type="match status" value="1"/>
</dbReference>